<dbReference type="AlphaFoldDB" id="A0AAN6W9A1"/>
<feature type="non-terminal residue" evidence="1">
    <location>
        <position position="60"/>
    </location>
</feature>
<reference evidence="1" key="1">
    <citation type="journal article" date="2023" name="Mol. Phylogenet. Evol.">
        <title>Genome-scale phylogeny and comparative genomics of the fungal order Sordariales.</title>
        <authorList>
            <person name="Hensen N."/>
            <person name="Bonometti L."/>
            <person name="Westerberg I."/>
            <person name="Brannstrom I.O."/>
            <person name="Guillou S."/>
            <person name="Cros-Aarteil S."/>
            <person name="Calhoun S."/>
            <person name="Haridas S."/>
            <person name="Kuo A."/>
            <person name="Mondo S."/>
            <person name="Pangilinan J."/>
            <person name="Riley R."/>
            <person name="LaButti K."/>
            <person name="Andreopoulos B."/>
            <person name="Lipzen A."/>
            <person name="Chen C."/>
            <person name="Yan M."/>
            <person name="Daum C."/>
            <person name="Ng V."/>
            <person name="Clum A."/>
            <person name="Steindorff A."/>
            <person name="Ohm R.A."/>
            <person name="Martin F."/>
            <person name="Silar P."/>
            <person name="Natvig D.O."/>
            <person name="Lalanne C."/>
            <person name="Gautier V."/>
            <person name="Ament-Velasquez S.L."/>
            <person name="Kruys A."/>
            <person name="Hutchinson M.I."/>
            <person name="Powell A.J."/>
            <person name="Barry K."/>
            <person name="Miller A.N."/>
            <person name="Grigoriev I.V."/>
            <person name="Debuchy R."/>
            <person name="Gladieux P."/>
            <person name="Hiltunen Thoren M."/>
            <person name="Johannesson H."/>
        </authorList>
    </citation>
    <scope>NUCLEOTIDE SEQUENCE</scope>
    <source>
        <strain evidence="1">CBS 892.96</strain>
    </source>
</reference>
<gene>
    <name evidence="1" type="ORF">QBC36DRAFT_170991</name>
</gene>
<evidence type="ECO:0000313" key="2">
    <source>
        <dbReference type="Proteomes" id="UP001302321"/>
    </source>
</evidence>
<dbReference type="EMBL" id="MU866217">
    <property type="protein sequence ID" value="KAK4175877.1"/>
    <property type="molecule type" value="Genomic_DNA"/>
</dbReference>
<evidence type="ECO:0000313" key="1">
    <source>
        <dbReference type="EMBL" id="KAK4175877.1"/>
    </source>
</evidence>
<keyword evidence="2" id="KW-1185">Reference proteome</keyword>
<dbReference type="InterPro" id="IPR011990">
    <property type="entry name" value="TPR-like_helical_dom_sf"/>
</dbReference>
<sequence length="60" mass="6811">DSETALLKALKTNISTLGEDHPDTLKSLNRLALRYWNEGSWKEAELLTVKVLEMRQRVAG</sequence>
<dbReference type="SUPFAM" id="SSF48452">
    <property type="entry name" value="TPR-like"/>
    <property type="match status" value="1"/>
</dbReference>
<feature type="non-terminal residue" evidence="1">
    <location>
        <position position="1"/>
    </location>
</feature>
<protein>
    <recommendedName>
        <fullName evidence="3">Kinesin light chain</fullName>
    </recommendedName>
</protein>
<evidence type="ECO:0008006" key="3">
    <source>
        <dbReference type="Google" id="ProtNLM"/>
    </source>
</evidence>
<dbReference type="Gene3D" id="1.25.40.10">
    <property type="entry name" value="Tetratricopeptide repeat domain"/>
    <property type="match status" value="1"/>
</dbReference>
<accession>A0AAN6W9A1</accession>
<organism evidence="1 2">
    <name type="scientific">Triangularia setosa</name>
    <dbReference type="NCBI Taxonomy" id="2587417"/>
    <lineage>
        <taxon>Eukaryota</taxon>
        <taxon>Fungi</taxon>
        <taxon>Dikarya</taxon>
        <taxon>Ascomycota</taxon>
        <taxon>Pezizomycotina</taxon>
        <taxon>Sordariomycetes</taxon>
        <taxon>Sordariomycetidae</taxon>
        <taxon>Sordariales</taxon>
        <taxon>Podosporaceae</taxon>
        <taxon>Triangularia</taxon>
    </lineage>
</organism>
<comment type="caution">
    <text evidence="1">The sequence shown here is derived from an EMBL/GenBank/DDBJ whole genome shotgun (WGS) entry which is preliminary data.</text>
</comment>
<name>A0AAN6W9A1_9PEZI</name>
<reference evidence="1" key="2">
    <citation type="submission" date="2023-05" db="EMBL/GenBank/DDBJ databases">
        <authorList>
            <consortium name="Lawrence Berkeley National Laboratory"/>
            <person name="Steindorff A."/>
            <person name="Hensen N."/>
            <person name="Bonometti L."/>
            <person name="Westerberg I."/>
            <person name="Brannstrom I.O."/>
            <person name="Guillou S."/>
            <person name="Cros-Aarteil S."/>
            <person name="Calhoun S."/>
            <person name="Haridas S."/>
            <person name="Kuo A."/>
            <person name="Mondo S."/>
            <person name="Pangilinan J."/>
            <person name="Riley R."/>
            <person name="Labutti K."/>
            <person name="Andreopoulos B."/>
            <person name="Lipzen A."/>
            <person name="Chen C."/>
            <person name="Yanf M."/>
            <person name="Daum C."/>
            <person name="Ng V."/>
            <person name="Clum A."/>
            <person name="Ohm R."/>
            <person name="Martin F."/>
            <person name="Silar P."/>
            <person name="Natvig D."/>
            <person name="Lalanne C."/>
            <person name="Gautier V."/>
            <person name="Ament-Velasquez S.L."/>
            <person name="Kruys A."/>
            <person name="Hutchinson M.I."/>
            <person name="Powell A.J."/>
            <person name="Barry K."/>
            <person name="Miller A.N."/>
            <person name="Grigoriev I.V."/>
            <person name="Debuchy R."/>
            <person name="Gladieux P."/>
            <person name="Thoren M.H."/>
            <person name="Johannesson H."/>
        </authorList>
    </citation>
    <scope>NUCLEOTIDE SEQUENCE</scope>
    <source>
        <strain evidence="1">CBS 892.96</strain>
    </source>
</reference>
<dbReference type="Pfam" id="PF13374">
    <property type="entry name" value="TPR_10"/>
    <property type="match status" value="2"/>
</dbReference>
<proteinExistence type="predicted"/>
<dbReference type="Proteomes" id="UP001302321">
    <property type="component" value="Unassembled WGS sequence"/>
</dbReference>